<dbReference type="Proteomes" id="UP000095192">
    <property type="component" value="Unassembled WGS sequence"/>
</dbReference>
<dbReference type="VEuPathDB" id="ToxoDB:cyc_01984"/>
<accession>A0A1D3CZK1</accession>
<protein>
    <submittedName>
        <fullName evidence="1">Uncharacterized protein</fullName>
    </submittedName>
</protein>
<keyword evidence="2" id="KW-1185">Reference proteome</keyword>
<evidence type="ECO:0000313" key="2">
    <source>
        <dbReference type="Proteomes" id="UP000095192"/>
    </source>
</evidence>
<evidence type="ECO:0000313" key="1">
    <source>
        <dbReference type="EMBL" id="OEH76632.1"/>
    </source>
</evidence>
<dbReference type="EMBL" id="JROU02001388">
    <property type="protein sequence ID" value="OEH76632.1"/>
    <property type="molecule type" value="Genomic_DNA"/>
</dbReference>
<sequence>MAGGPVWGTLTDTEGKIVKKHGKDNNETLIQARISFISAVETAIAGASAAAEAVVAAAWRHSASHIGDPLRFKER</sequence>
<comment type="caution">
    <text evidence="1">The sequence shown here is derived from an EMBL/GenBank/DDBJ whole genome shotgun (WGS) entry which is preliminary data.</text>
</comment>
<reference evidence="1 2" key="1">
    <citation type="journal article" date="2016" name="BMC Genomics">
        <title>Comparative genomics reveals Cyclospora cayetanensis possesses coccidia-like metabolism and invasion components but unique surface antigens.</title>
        <authorList>
            <person name="Liu S."/>
            <person name="Wang L."/>
            <person name="Zheng H."/>
            <person name="Xu Z."/>
            <person name="Roellig D.M."/>
            <person name="Li N."/>
            <person name="Frace M.A."/>
            <person name="Tang K."/>
            <person name="Arrowood M.J."/>
            <person name="Moss D.M."/>
            <person name="Zhang L."/>
            <person name="Feng Y."/>
            <person name="Xiao L."/>
        </authorList>
    </citation>
    <scope>NUCLEOTIDE SEQUENCE [LARGE SCALE GENOMIC DNA]</scope>
    <source>
        <strain evidence="1 2">CHN_HEN01</strain>
    </source>
</reference>
<dbReference type="InParanoid" id="A0A1D3CZK1"/>
<dbReference type="AlphaFoldDB" id="A0A1D3CZK1"/>
<name>A0A1D3CZK1_9EIME</name>
<proteinExistence type="predicted"/>
<gene>
    <name evidence="1" type="ORF">cyc_01984</name>
</gene>
<organism evidence="1 2">
    <name type="scientific">Cyclospora cayetanensis</name>
    <dbReference type="NCBI Taxonomy" id="88456"/>
    <lineage>
        <taxon>Eukaryota</taxon>
        <taxon>Sar</taxon>
        <taxon>Alveolata</taxon>
        <taxon>Apicomplexa</taxon>
        <taxon>Conoidasida</taxon>
        <taxon>Coccidia</taxon>
        <taxon>Eucoccidiorida</taxon>
        <taxon>Eimeriorina</taxon>
        <taxon>Eimeriidae</taxon>
        <taxon>Cyclospora</taxon>
    </lineage>
</organism>